<sequence>METGGLEAFARSSGFRDKGYLKSLGEGSVVQLHDFQLHFQSDQDDRFKKGMSRTVLSHSVPTLGSRQVFKASTHKFPPTWHVRSTPSLAPLEKSGYSYTKSADDAKEKQLEAACKKLWVAVHGAEYEICQLVRDEQKEGGANQAMLGRLNKSMGNFPSIQKALKAGAKIDWHNPEWDGATLLIRAARTSSMELAVLCLALYGPKGSANMQEKDNMGRGVQHWASLCGAVKLMEYLLTAYPELDLALPDSAGDSPLHLAAYNGHLGTVRLLLRQGVKETPNALGFSPTQLAESRRMWHVCRFLREYQSGEGVKDRERPQGEGKKHRSATCHLNHDQNMS</sequence>
<feature type="compositionally biased region" description="Basic and acidic residues" evidence="4">
    <location>
        <begin position="310"/>
        <end position="321"/>
    </location>
</feature>
<reference evidence="6 7" key="2">
    <citation type="submission" date="2024-05" db="EMBL/GenBank/DDBJ databases">
        <authorList>
            <person name="Chen Y."/>
            <person name="Shah S."/>
            <person name="Dougan E. K."/>
            <person name="Thang M."/>
            <person name="Chan C."/>
        </authorList>
    </citation>
    <scope>NUCLEOTIDE SEQUENCE [LARGE SCALE GENOMIC DNA]</scope>
</reference>
<feature type="region of interest" description="Disordered" evidence="4">
    <location>
        <begin position="309"/>
        <end position="338"/>
    </location>
</feature>
<dbReference type="InterPro" id="IPR002110">
    <property type="entry name" value="Ankyrin_rpt"/>
</dbReference>
<evidence type="ECO:0000256" key="4">
    <source>
        <dbReference type="SAM" id="MobiDB-lite"/>
    </source>
</evidence>
<dbReference type="Gene3D" id="1.25.40.20">
    <property type="entry name" value="Ankyrin repeat-containing domain"/>
    <property type="match status" value="1"/>
</dbReference>
<dbReference type="EMBL" id="CAMXCT020006564">
    <property type="protein sequence ID" value="CAL1169418.1"/>
    <property type="molecule type" value="Genomic_DNA"/>
</dbReference>
<dbReference type="PANTHER" id="PTHR24201">
    <property type="entry name" value="ANK_REP_REGION DOMAIN-CONTAINING PROTEIN"/>
    <property type="match status" value="1"/>
</dbReference>
<evidence type="ECO:0000313" key="7">
    <source>
        <dbReference type="Proteomes" id="UP001152797"/>
    </source>
</evidence>
<name>A0A9P1DTX5_9DINO</name>
<dbReference type="PROSITE" id="PS50088">
    <property type="entry name" value="ANK_REPEAT"/>
    <property type="match status" value="1"/>
</dbReference>
<protein>
    <submittedName>
        <fullName evidence="6">Ankyrin repeat protein RF_0580</fullName>
    </submittedName>
</protein>
<dbReference type="EMBL" id="CAMXCT030006564">
    <property type="protein sequence ID" value="CAL4803355.1"/>
    <property type="molecule type" value="Genomic_DNA"/>
</dbReference>
<dbReference type="InterPro" id="IPR036770">
    <property type="entry name" value="Ankyrin_rpt-contain_sf"/>
</dbReference>
<organism evidence="5">
    <name type="scientific">Cladocopium goreaui</name>
    <dbReference type="NCBI Taxonomy" id="2562237"/>
    <lineage>
        <taxon>Eukaryota</taxon>
        <taxon>Sar</taxon>
        <taxon>Alveolata</taxon>
        <taxon>Dinophyceae</taxon>
        <taxon>Suessiales</taxon>
        <taxon>Symbiodiniaceae</taxon>
        <taxon>Cladocopium</taxon>
    </lineage>
</organism>
<dbReference type="SUPFAM" id="SSF48403">
    <property type="entry name" value="Ankyrin repeat"/>
    <property type="match status" value="1"/>
</dbReference>
<accession>A0A9P1DTX5</accession>
<evidence type="ECO:0000256" key="3">
    <source>
        <dbReference type="PROSITE-ProRule" id="PRU00023"/>
    </source>
</evidence>
<dbReference type="Proteomes" id="UP001152797">
    <property type="component" value="Unassembled WGS sequence"/>
</dbReference>
<reference evidence="5" key="1">
    <citation type="submission" date="2022-10" db="EMBL/GenBank/DDBJ databases">
        <authorList>
            <person name="Chen Y."/>
            <person name="Dougan E. K."/>
            <person name="Chan C."/>
            <person name="Rhodes N."/>
            <person name="Thang M."/>
        </authorList>
    </citation>
    <scope>NUCLEOTIDE SEQUENCE</scope>
</reference>
<dbReference type="OrthoDB" id="1668162at2759"/>
<keyword evidence="2 3" id="KW-0040">ANK repeat</keyword>
<dbReference type="AlphaFoldDB" id="A0A9P1DTX5"/>
<dbReference type="PROSITE" id="PS50297">
    <property type="entry name" value="ANK_REP_REGION"/>
    <property type="match status" value="1"/>
</dbReference>
<feature type="repeat" description="ANK" evidence="3">
    <location>
        <begin position="250"/>
        <end position="275"/>
    </location>
</feature>
<evidence type="ECO:0000313" key="5">
    <source>
        <dbReference type="EMBL" id="CAI4016043.1"/>
    </source>
</evidence>
<keyword evidence="1" id="KW-0677">Repeat</keyword>
<gene>
    <name evidence="5" type="ORF">C1SCF055_LOCUS40821</name>
</gene>
<evidence type="ECO:0000313" key="6">
    <source>
        <dbReference type="EMBL" id="CAL4803355.1"/>
    </source>
</evidence>
<comment type="caution">
    <text evidence="5">The sequence shown here is derived from an EMBL/GenBank/DDBJ whole genome shotgun (WGS) entry which is preliminary data.</text>
</comment>
<dbReference type="Pfam" id="PF00023">
    <property type="entry name" value="Ank"/>
    <property type="match status" value="1"/>
</dbReference>
<keyword evidence="7" id="KW-1185">Reference proteome</keyword>
<dbReference type="InterPro" id="IPR050776">
    <property type="entry name" value="Ank_Repeat/CDKN_Inhibitor"/>
</dbReference>
<proteinExistence type="predicted"/>
<dbReference type="EMBL" id="CAMXCT010006564">
    <property type="protein sequence ID" value="CAI4016043.1"/>
    <property type="molecule type" value="Genomic_DNA"/>
</dbReference>
<evidence type="ECO:0000256" key="1">
    <source>
        <dbReference type="ARBA" id="ARBA00022737"/>
    </source>
</evidence>
<dbReference type="SMART" id="SM00248">
    <property type="entry name" value="ANK"/>
    <property type="match status" value="3"/>
</dbReference>
<evidence type="ECO:0000256" key="2">
    <source>
        <dbReference type="ARBA" id="ARBA00023043"/>
    </source>
</evidence>